<dbReference type="GO" id="GO:0005351">
    <property type="term" value="F:carbohydrate:proton symporter activity"/>
    <property type="evidence" value="ECO:0007669"/>
    <property type="project" value="TreeGrafter"/>
</dbReference>
<dbReference type="SUPFAM" id="SSF103473">
    <property type="entry name" value="MFS general substrate transporter"/>
    <property type="match status" value="1"/>
</dbReference>
<dbReference type="InterPro" id="IPR036259">
    <property type="entry name" value="MFS_trans_sf"/>
</dbReference>
<evidence type="ECO:0000256" key="7">
    <source>
        <dbReference type="RuleBase" id="RU003346"/>
    </source>
</evidence>
<dbReference type="PROSITE" id="PS00216">
    <property type="entry name" value="SUGAR_TRANSPORT_1"/>
    <property type="match status" value="1"/>
</dbReference>
<feature type="transmembrane region" description="Helical" evidence="8">
    <location>
        <begin position="170"/>
        <end position="189"/>
    </location>
</feature>
<keyword evidence="3 7" id="KW-0813">Transport</keyword>
<feature type="transmembrane region" description="Helical" evidence="8">
    <location>
        <begin position="395"/>
        <end position="419"/>
    </location>
</feature>
<comment type="similarity">
    <text evidence="2 7">Belongs to the major facilitator superfamily. Sugar transporter (TC 2.A.1.1) family.</text>
</comment>
<dbReference type="InterPro" id="IPR005828">
    <property type="entry name" value="MFS_sugar_transport-like"/>
</dbReference>
<keyword evidence="10" id="KW-0762">Sugar transport</keyword>
<dbReference type="Pfam" id="PF00083">
    <property type="entry name" value="Sugar_tr"/>
    <property type="match status" value="1"/>
</dbReference>
<keyword evidence="5 8" id="KW-1133">Transmembrane helix</keyword>
<comment type="caution">
    <text evidence="10">The sequence shown here is derived from an EMBL/GenBank/DDBJ whole genome shotgun (WGS) entry which is preliminary data.</text>
</comment>
<feature type="transmembrane region" description="Helical" evidence="8">
    <location>
        <begin position="363"/>
        <end position="383"/>
    </location>
</feature>
<proteinExistence type="inferred from homology"/>
<dbReference type="InterPro" id="IPR050360">
    <property type="entry name" value="MFS_Sugar_Transporters"/>
</dbReference>
<feature type="transmembrane region" description="Helical" evidence="8">
    <location>
        <begin position="21"/>
        <end position="43"/>
    </location>
</feature>
<evidence type="ECO:0000256" key="5">
    <source>
        <dbReference type="ARBA" id="ARBA00022989"/>
    </source>
</evidence>
<dbReference type="GO" id="GO:0016020">
    <property type="term" value="C:membrane"/>
    <property type="evidence" value="ECO:0007669"/>
    <property type="project" value="UniProtKB-SubCell"/>
</dbReference>
<dbReference type="GeneID" id="69019571"/>
<name>A0A8H4FHG0_COLGL</name>
<evidence type="ECO:0000259" key="9">
    <source>
        <dbReference type="PROSITE" id="PS50850"/>
    </source>
</evidence>
<feature type="transmembrane region" description="Helical" evidence="8">
    <location>
        <begin position="431"/>
        <end position="454"/>
    </location>
</feature>
<dbReference type="PROSITE" id="PS50850">
    <property type="entry name" value="MFS"/>
    <property type="match status" value="1"/>
</dbReference>
<evidence type="ECO:0000256" key="2">
    <source>
        <dbReference type="ARBA" id="ARBA00010992"/>
    </source>
</evidence>
<evidence type="ECO:0000256" key="3">
    <source>
        <dbReference type="ARBA" id="ARBA00022448"/>
    </source>
</evidence>
<feature type="domain" description="Major facilitator superfamily (MFS) profile" evidence="9">
    <location>
        <begin position="22"/>
        <end position="484"/>
    </location>
</feature>
<feature type="transmembrane region" description="Helical" evidence="8">
    <location>
        <begin position="201"/>
        <end position="222"/>
    </location>
</feature>
<keyword evidence="6 8" id="KW-0472">Membrane</keyword>
<dbReference type="AlphaFoldDB" id="A0A8H4FHG0"/>
<sequence>MGRGIFAGKAAFANATPRLMLYCLIYAMGSVFFGYDGASFGGVQAMTPFMNKFGSYSATKKAYYLPSRTASLMNSLPLLGKFTGTVVVGPIIERIGHRRAMGVTCLVQIVGAIIQVTSNHAAQFVTGRFLVYTAVGLVENLNRASISDVYHYQVVPTYQSEIAPAPLRGFFVGSIQLCLTFGSLIAGIVNESMSRRTDSSGWQIATAIQALPAVLIMCGLWFTPNSPRWLVFNDRSDEAIAVLRKVRRQEDVDNGRPEMEIAAMRDEGQTGKREKGPWRDLFSEKNKRRTGSGLITEGNRIACSIMALQQLTGVTFSSSYGPTFYRSVGLADKAFVYAVVNNATSVVTAMMAMVFLDMFGRRTLVFHGGWSQGAFLIAIGALGRKASPNVHESNGIVAGMQLYTCILHMTLGPGAYITAAEVGTQTLREKTMALSTALNVVVGFIVVFVTPYLLAEIGAGLGYIWGGFAFLTSVWAWFFMPELKGRNLEEIDQLFEANIPAWQFHKFQTDGLSHDLAVLEGGKADAKVVEQLENTERGDAVNR</sequence>
<reference evidence="10" key="1">
    <citation type="journal article" date="2020" name="Phytopathology">
        <title>Genome sequence and comparative analysis of Colletotrichum gloeosporioides isolated from Liriodendron leaves.</title>
        <authorList>
            <person name="Fu F.F."/>
            <person name="Hao Z."/>
            <person name="Wang P."/>
            <person name="Lu Y."/>
            <person name="Xue L.J."/>
            <person name="Wei G."/>
            <person name="Tian Y."/>
            <person name="Baishi H."/>
            <person name="Xu H."/>
            <person name="Shi J."/>
            <person name="Cheng T."/>
            <person name="Wang G."/>
            <person name="Yi Y."/>
            <person name="Chen J."/>
        </authorList>
    </citation>
    <scope>NUCLEOTIDE SEQUENCE</scope>
    <source>
        <strain evidence="10">Lc1</strain>
    </source>
</reference>
<evidence type="ECO:0000256" key="6">
    <source>
        <dbReference type="ARBA" id="ARBA00023136"/>
    </source>
</evidence>
<dbReference type="PANTHER" id="PTHR48022">
    <property type="entry name" value="PLASTIDIC GLUCOSE TRANSPORTER 4"/>
    <property type="match status" value="1"/>
</dbReference>
<keyword evidence="4 8" id="KW-0812">Transmembrane</keyword>
<evidence type="ECO:0000256" key="4">
    <source>
        <dbReference type="ARBA" id="ARBA00022692"/>
    </source>
</evidence>
<evidence type="ECO:0000313" key="10">
    <source>
        <dbReference type="EMBL" id="KAF3802205.1"/>
    </source>
</evidence>
<dbReference type="NCBIfam" id="TIGR00879">
    <property type="entry name" value="SP"/>
    <property type="match status" value="1"/>
</dbReference>
<protein>
    <submittedName>
        <fullName evidence="10">High-affinity glucose transporter</fullName>
    </submittedName>
</protein>
<dbReference type="PANTHER" id="PTHR48022:SF57">
    <property type="entry name" value="MALTOSE TRANSPORTER, PUTATIVE (AFU_ORTHOLOGUE AFUA_4G00150)-RELATED"/>
    <property type="match status" value="1"/>
</dbReference>
<evidence type="ECO:0000256" key="1">
    <source>
        <dbReference type="ARBA" id="ARBA00004141"/>
    </source>
</evidence>
<dbReference type="EMBL" id="WVTB01000065">
    <property type="protein sequence ID" value="KAF3802205.1"/>
    <property type="molecule type" value="Genomic_DNA"/>
</dbReference>
<dbReference type="InterPro" id="IPR005829">
    <property type="entry name" value="Sugar_transporter_CS"/>
</dbReference>
<gene>
    <name evidence="10" type="ORF">GCG54_00012452</name>
</gene>
<dbReference type="InterPro" id="IPR020846">
    <property type="entry name" value="MFS_dom"/>
</dbReference>
<dbReference type="Proteomes" id="UP000613401">
    <property type="component" value="Unassembled WGS sequence"/>
</dbReference>
<reference evidence="10" key="2">
    <citation type="submission" date="2020-03" db="EMBL/GenBank/DDBJ databases">
        <authorList>
            <person name="Fu F.-F."/>
            <person name="Chen J."/>
        </authorList>
    </citation>
    <scope>NUCLEOTIDE SEQUENCE</scope>
    <source>
        <strain evidence="10">Lc1</strain>
    </source>
</reference>
<comment type="subcellular location">
    <subcellularLocation>
        <location evidence="1">Membrane</location>
        <topology evidence="1">Multi-pass membrane protein</topology>
    </subcellularLocation>
</comment>
<dbReference type="Gene3D" id="1.20.1250.20">
    <property type="entry name" value="MFS general substrate transporter like domains"/>
    <property type="match status" value="1"/>
</dbReference>
<dbReference type="RefSeq" id="XP_045261364.1">
    <property type="nucleotide sequence ID" value="XM_045412329.1"/>
</dbReference>
<keyword evidence="11" id="KW-1185">Reference proteome</keyword>
<feature type="transmembrane region" description="Helical" evidence="8">
    <location>
        <begin position="334"/>
        <end position="356"/>
    </location>
</feature>
<organism evidence="10 11">
    <name type="scientific">Colletotrichum gloeosporioides</name>
    <name type="common">Anthracnose fungus</name>
    <name type="synonym">Glomerella cingulata</name>
    <dbReference type="NCBI Taxonomy" id="474922"/>
    <lineage>
        <taxon>Eukaryota</taxon>
        <taxon>Fungi</taxon>
        <taxon>Dikarya</taxon>
        <taxon>Ascomycota</taxon>
        <taxon>Pezizomycotina</taxon>
        <taxon>Sordariomycetes</taxon>
        <taxon>Hypocreomycetidae</taxon>
        <taxon>Glomerellales</taxon>
        <taxon>Glomerellaceae</taxon>
        <taxon>Colletotrichum</taxon>
        <taxon>Colletotrichum gloeosporioides species complex</taxon>
    </lineage>
</organism>
<feature type="transmembrane region" description="Helical" evidence="8">
    <location>
        <begin position="460"/>
        <end position="480"/>
    </location>
</feature>
<evidence type="ECO:0000256" key="8">
    <source>
        <dbReference type="SAM" id="Phobius"/>
    </source>
</evidence>
<accession>A0A8H4FHG0</accession>
<evidence type="ECO:0000313" key="11">
    <source>
        <dbReference type="Proteomes" id="UP000613401"/>
    </source>
</evidence>
<dbReference type="InterPro" id="IPR003663">
    <property type="entry name" value="Sugar/inositol_transpt"/>
</dbReference>